<dbReference type="Gene3D" id="3.30.420.10">
    <property type="entry name" value="Ribonuclease H-like superfamily/Ribonuclease H"/>
    <property type="match status" value="1"/>
</dbReference>
<proteinExistence type="predicted"/>
<sequence length="192" mass="22005">MPLRRRRSHYQRLTVFERGRVVGLREGQLQARRPVACISTTPNHCRLRREWCQAGAHWRTEWRSVLFSNESRFCLGASDGRMLVRRPGERLQPTCLRPRHTGPTPGVMVWRAISYDSRSTLVVTPRTLTADLYVRLVIQSVVLSFMNSIQGGVFEQDNASPYTAVVIQHALQSVDMLPWSTRSPDLSPIEHV</sequence>
<protein>
    <recommendedName>
        <fullName evidence="3">Transposable element Tc1 transposase</fullName>
    </recommendedName>
</protein>
<comment type="caution">
    <text evidence="1">The sequence shown here is derived from an EMBL/GenBank/DDBJ whole genome shotgun (WGS) entry which is preliminary data.</text>
</comment>
<reference evidence="1 2" key="1">
    <citation type="journal article" date="2019" name="Sci. Rep.">
        <title>Orb-weaving spider Araneus ventricosus genome elucidates the spidroin gene catalogue.</title>
        <authorList>
            <person name="Kono N."/>
            <person name="Nakamura H."/>
            <person name="Ohtoshi R."/>
            <person name="Moran D.A.P."/>
            <person name="Shinohara A."/>
            <person name="Yoshida Y."/>
            <person name="Fujiwara M."/>
            <person name="Mori M."/>
            <person name="Tomita M."/>
            <person name="Arakawa K."/>
        </authorList>
    </citation>
    <scope>NUCLEOTIDE SEQUENCE [LARGE SCALE GENOMIC DNA]</scope>
</reference>
<dbReference type="AlphaFoldDB" id="A0A4Y2W5A0"/>
<evidence type="ECO:0000313" key="1">
    <source>
        <dbReference type="EMBL" id="GBO31300.1"/>
    </source>
</evidence>
<gene>
    <name evidence="1" type="ORF">AVEN_260845_1</name>
</gene>
<name>A0A4Y2W5A0_ARAVE</name>
<dbReference type="Proteomes" id="UP000499080">
    <property type="component" value="Unassembled WGS sequence"/>
</dbReference>
<dbReference type="OrthoDB" id="6427837at2759"/>
<dbReference type="InterPro" id="IPR036397">
    <property type="entry name" value="RNaseH_sf"/>
</dbReference>
<organism evidence="1 2">
    <name type="scientific">Araneus ventricosus</name>
    <name type="common">Orbweaver spider</name>
    <name type="synonym">Epeira ventricosa</name>
    <dbReference type="NCBI Taxonomy" id="182803"/>
    <lineage>
        <taxon>Eukaryota</taxon>
        <taxon>Metazoa</taxon>
        <taxon>Ecdysozoa</taxon>
        <taxon>Arthropoda</taxon>
        <taxon>Chelicerata</taxon>
        <taxon>Arachnida</taxon>
        <taxon>Araneae</taxon>
        <taxon>Araneomorphae</taxon>
        <taxon>Entelegynae</taxon>
        <taxon>Araneoidea</taxon>
        <taxon>Araneidae</taxon>
        <taxon>Araneus</taxon>
    </lineage>
</organism>
<evidence type="ECO:0008006" key="3">
    <source>
        <dbReference type="Google" id="ProtNLM"/>
    </source>
</evidence>
<evidence type="ECO:0000313" key="2">
    <source>
        <dbReference type="Proteomes" id="UP000499080"/>
    </source>
</evidence>
<accession>A0A4Y2W5A0</accession>
<dbReference type="EMBL" id="BGPR01054559">
    <property type="protein sequence ID" value="GBO31300.1"/>
    <property type="molecule type" value="Genomic_DNA"/>
</dbReference>
<keyword evidence="2" id="KW-1185">Reference proteome</keyword>
<dbReference type="GO" id="GO:0003676">
    <property type="term" value="F:nucleic acid binding"/>
    <property type="evidence" value="ECO:0007669"/>
    <property type="project" value="InterPro"/>
</dbReference>